<dbReference type="OrthoDB" id="3555448at2"/>
<comment type="caution">
    <text evidence="2">The sequence shown here is derived from an EMBL/GenBank/DDBJ whole genome shotgun (WGS) entry which is preliminary data.</text>
</comment>
<reference evidence="2 3" key="1">
    <citation type="submission" date="2018-03" db="EMBL/GenBank/DDBJ databases">
        <title>Genomic Encyclopedia of Type Strains, Phase III (KMG-III): the genomes of soil and plant-associated and newly described type strains.</title>
        <authorList>
            <person name="Whitman W."/>
        </authorList>
    </citation>
    <scope>NUCLEOTIDE SEQUENCE [LARGE SCALE GENOMIC DNA]</scope>
    <source>
        <strain evidence="2 3">CGMCC 4.7125</strain>
    </source>
</reference>
<proteinExistence type="predicted"/>
<name>A0A2T0LM51_9PSEU</name>
<dbReference type="EMBL" id="PVNH01000012">
    <property type="protein sequence ID" value="PRX44155.1"/>
    <property type="molecule type" value="Genomic_DNA"/>
</dbReference>
<dbReference type="AlphaFoldDB" id="A0A2T0LM51"/>
<evidence type="ECO:0000313" key="2">
    <source>
        <dbReference type="EMBL" id="PRX44155.1"/>
    </source>
</evidence>
<dbReference type="Proteomes" id="UP000238362">
    <property type="component" value="Unassembled WGS sequence"/>
</dbReference>
<feature type="compositionally biased region" description="Gly residues" evidence="1">
    <location>
        <begin position="53"/>
        <end position="63"/>
    </location>
</feature>
<evidence type="ECO:0000313" key="3">
    <source>
        <dbReference type="Proteomes" id="UP000238362"/>
    </source>
</evidence>
<feature type="region of interest" description="Disordered" evidence="1">
    <location>
        <begin position="51"/>
        <end position="102"/>
    </location>
</feature>
<sequence>MPIRTHRGRAAVYRRLWGWPLRSPTHLAGALVLLVALVVAAGILVPRVFGEPAGAGTGDGRSPGTGDRPGYSDYVADPADGGSRLPTRLSEPLESPTSAPPEPAALRVAEQWATAWVNHPKGISNEQWLENLRPLTTEEYLPRMESVNPANIPATRVTGEPEVTSSFTSSVDVTIPTDGPALSLTVVRTNAGWRVAQYDAAE</sequence>
<evidence type="ECO:0000256" key="1">
    <source>
        <dbReference type="SAM" id="MobiDB-lite"/>
    </source>
</evidence>
<organism evidence="2 3">
    <name type="scientific">Prauserella shujinwangii</name>
    <dbReference type="NCBI Taxonomy" id="1453103"/>
    <lineage>
        <taxon>Bacteria</taxon>
        <taxon>Bacillati</taxon>
        <taxon>Actinomycetota</taxon>
        <taxon>Actinomycetes</taxon>
        <taxon>Pseudonocardiales</taxon>
        <taxon>Pseudonocardiaceae</taxon>
        <taxon>Prauserella</taxon>
    </lineage>
</organism>
<keyword evidence="3" id="KW-1185">Reference proteome</keyword>
<dbReference type="RefSeq" id="WP_106181481.1">
    <property type="nucleotide sequence ID" value="NZ_PVNH01000012.1"/>
</dbReference>
<gene>
    <name evidence="2" type="ORF">B0I33_11232</name>
</gene>
<protein>
    <submittedName>
        <fullName evidence="2">Uncharacterized protein</fullName>
    </submittedName>
</protein>
<accession>A0A2T0LM51</accession>